<accession>A0A0B5FQD0</accession>
<feature type="repeat" description="TPR" evidence="1">
    <location>
        <begin position="266"/>
        <end position="299"/>
    </location>
</feature>
<evidence type="ECO:0000256" key="1">
    <source>
        <dbReference type="PROSITE-ProRule" id="PRU00339"/>
    </source>
</evidence>
<name>A0A0B5FQD0_9BACT</name>
<dbReference type="HOGENOM" id="CLU_868080_0_0_7"/>
<dbReference type="KEGG" id="gsb:GSUB_06715"/>
<evidence type="ECO:0000313" key="2">
    <source>
        <dbReference type="EMBL" id="AJF06305.1"/>
    </source>
</evidence>
<gene>
    <name evidence="2" type="ORF">GSUB_06715</name>
</gene>
<evidence type="ECO:0000313" key="3">
    <source>
        <dbReference type="Proteomes" id="UP000035036"/>
    </source>
</evidence>
<dbReference type="RefSeq" id="WP_040199874.1">
    <property type="nucleotide sequence ID" value="NZ_CP010311.1"/>
</dbReference>
<dbReference type="Gene3D" id="1.25.40.10">
    <property type="entry name" value="Tetratricopeptide repeat domain"/>
    <property type="match status" value="2"/>
</dbReference>
<keyword evidence="3" id="KW-1185">Reference proteome</keyword>
<dbReference type="AlphaFoldDB" id="A0A0B5FQD0"/>
<proteinExistence type="predicted"/>
<dbReference type="EMBL" id="CP010311">
    <property type="protein sequence ID" value="AJF06305.1"/>
    <property type="molecule type" value="Genomic_DNA"/>
</dbReference>
<keyword evidence="1" id="KW-0802">TPR repeat</keyword>
<sequence>MSSSLSPDFFVMWTPEPGRTIEVGPKREPMELPAIPLPLRKEDADREHLSDDQIGEGLFDYLRQFPDCPHAAEYARILNEGFPHYLAEIGSQIVMLDARQVDPLYIRRKIRLLKILLLLEPENPGLLQQIGMAYYQVGTMFSELANCRTDLLRAMNYFQKALGRVEDLTSLNYLAQIDYLLGDYSAAARRWQGVVDRLPQGEARSRLEERLSAIDRDDVPGQPLVDDIERISKAAEHYNEQRYDDALAVMSEVLDNAYLTALYQPPELFHFYGLCLEKNYDLRSAAEAFQQALEIDADYKPAQEGLERVAG</sequence>
<dbReference type="InterPro" id="IPR011990">
    <property type="entry name" value="TPR-like_helical_dom_sf"/>
</dbReference>
<reference evidence="2 3" key="1">
    <citation type="journal article" date="2015" name="Genome Announc.">
        <title>Genomes of Geoalkalibacter ferrihydriticus Z-0531T and Geoalkalibacter subterraneus Red1T, Two Haloalkaliphilic Metal-Reducing Deltaproteobacteria.</title>
        <authorList>
            <person name="Badalamenti J.P."/>
            <person name="Krajmalnik-Brown R."/>
            <person name="Torres C.I."/>
            <person name="Bond D.R."/>
        </authorList>
    </citation>
    <scope>NUCLEOTIDE SEQUENCE [LARGE SCALE GENOMIC DNA]</scope>
    <source>
        <strain evidence="2 3">Red1</strain>
    </source>
</reference>
<dbReference type="InterPro" id="IPR019734">
    <property type="entry name" value="TPR_rpt"/>
</dbReference>
<dbReference type="PROSITE" id="PS50005">
    <property type="entry name" value="TPR"/>
    <property type="match status" value="1"/>
</dbReference>
<dbReference type="SUPFAM" id="SSF48452">
    <property type="entry name" value="TPR-like"/>
    <property type="match status" value="1"/>
</dbReference>
<dbReference type="OrthoDB" id="5392077at2"/>
<organism evidence="2 3">
    <name type="scientific">Geoalkalibacter subterraneus</name>
    <dbReference type="NCBI Taxonomy" id="483547"/>
    <lineage>
        <taxon>Bacteria</taxon>
        <taxon>Pseudomonadati</taxon>
        <taxon>Thermodesulfobacteriota</taxon>
        <taxon>Desulfuromonadia</taxon>
        <taxon>Desulfuromonadales</taxon>
        <taxon>Geoalkalibacteraceae</taxon>
        <taxon>Geoalkalibacter</taxon>
    </lineage>
</organism>
<protein>
    <submittedName>
        <fullName evidence="2">Uncharacterized protein</fullName>
    </submittedName>
</protein>
<dbReference type="Proteomes" id="UP000035036">
    <property type="component" value="Chromosome"/>
</dbReference>
<dbReference type="STRING" id="483547.GSUB_06715"/>